<gene>
    <name evidence="1" type="ORF">ACFPYN_07275</name>
</gene>
<accession>A0ABW1L5M8</accession>
<evidence type="ECO:0000313" key="1">
    <source>
        <dbReference type="EMBL" id="MFC6039239.1"/>
    </source>
</evidence>
<organism evidence="1 2">
    <name type="scientific">Paenisporosarcina macmurdoensis</name>
    <dbReference type="NCBI Taxonomy" id="212659"/>
    <lineage>
        <taxon>Bacteria</taxon>
        <taxon>Bacillati</taxon>
        <taxon>Bacillota</taxon>
        <taxon>Bacilli</taxon>
        <taxon>Bacillales</taxon>
        <taxon>Caryophanaceae</taxon>
        <taxon>Paenisporosarcina</taxon>
    </lineage>
</organism>
<evidence type="ECO:0000313" key="2">
    <source>
        <dbReference type="Proteomes" id="UP001596170"/>
    </source>
</evidence>
<reference evidence="2" key="1">
    <citation type="journal article" date="2019" name="Int. J. Syst. Evol. Microbiol.">
        <title>The Global Catalogue of Microorganisms (GCM) 10K type strain sequencing project: providing services to taxonomists for standard genome sequencing and annotation.</title>
        <authorList>
            <consortium name="The Broad Institute Genomics Platform"/>
            <consortium name="The Broad Institute Genome Sequencing Center for Infectious Disease"/>
            <person name="Wu L."/>
            <person name="Ma J."/>
        </authorList>
    </citation>
    <scope>NUCLEOTIDE SEQUENCE [LARGE SCALE GENOMIC DNA]</scope>
    <source>
        <strain evidence="2">CCUG 54527</strain>
    </source>
</reference>
<dbReference type="RefSeq" id="WP_377733318.1">
    <property type="nucleotide sequence ID" value="NZ_JBHSRI010000007.1"/>
</dbReference>
<protein>
    <submittedName>
        <fullName evidence="1">YheC/YheD family protein</fullName>
    </submittedName>
</protein>
<dbReference type="InterPro" id="IPR013815">
    <property type="entry name" value="ATP_grasp_subdomain_1"/>
</dbReference>
<name>A0ABW1L5M8_9BACL</name>
<dbReference type="Gene3D" id="3.30.470.20">
    <property type="entry name" value="ATP-grasp fold, B domain"/>
    <property type="match status" value="1"/>
</dbReference>
<dbReference type="EMBL" id="JBHSRI010000007">
    <property type="protein sequence ID" value="MFC6039239.1"/>
    <property type="molecule type" value="Genomic_DNA"/>
</dbReference>
<dbReference type="SUPFAM" id="SSF56059">
    <property type="entry name" value="Glutathione synthetase ATP-binding domain-like"/>
    <property type="match status" value="1"/>
</dbReference>
<comment type="caution">
    <text evidence="1">The sequence shown here is derived from an EMBL/GenBank/DDBJ whole genome shotgun (WGS) entry which is preliminary data.</text>
</comment>
<sequence length="340" mass="39180">MVTVGMLHFRKHPQKVKKAYACAAVAKMEGIEFFYFSPGNVKFEEKMINGYMFEEGKWIQRKMMFPDVIYNPTSLKTVKGKKVYRKLKKIIPFTSHSIGNKLKVYRKIKEMAEFSNYLIPSAKIKGPQTVVNALNDYKKIVIKPLSGNNGNNVIYIERDNNQFNLIKGIKQSTVDEAELISFIETHIKEKIFLVQPFVYCKTKDGLPFDIRIHVQKNGLGDWDTTLIYPRIGSKDGIVSNVSSGGYTGKLDKFLEGEFGLESYDIKKALEHFALQFPKKFDDMYIRSLDELGIDIGIDENKKIWIYEVNWRPGYGYRVFDAARNIIPYAAYLALQDKKVV</sequence>
<keyword evidence="2" id="KW-1185">Reference proteome</keyword>
<proteinExistence type="predicted"/>
<dbReference type="Proteomes" id="UP001596170">
    <property type="component" value="Unassembled WGS sequence"/>
</dbReference>
<dbReference type="Pfam" id="PF14398">
    <property type="entry name" value="ATPgrasp_YheCD"/>
    <property type="match status" value="1"/>
</dbReference>
<dbReference type="Gene3D" id="3.30.1490.20">
    <property type="entry name" value="ATP-grasp fold, A domain"/>
    <property type="match status" value="1"/>
</dbReference>
<dbReference type="InterPro" id="IPR026838">
    <property type="entry name" value="YheC/D"/>
</dbReference>